<dbReference type="OrthoDB" id="411251at2759"/>
<evidence type="ECO:0008006" key="3">
    <source>
        <dbReference type="Google" id="ProtNLM"/>
    </source>
</evidence>
<reference evidence="1" key="1">
    <citation type="submission" date="2022-07" db="EMBL/GenBank/DDBJ databases">
        <title>Phylogenomic reconstructions and comparative analyses of Kickxellomycotina fungi.</title>
        <authorList>
            <person name="Reynolds N.K."/>
            <person name="Stajich J.E."/>
            <person name="Barry K."/>
            <person name="Grigoriev I.V."/>
            <person name="Crous P."/>
            <person name="Smith M.E."/>
        </authorList>
    </citation>
    <scope>NUCLEOTIDE SEQUENCE</scope>
    <source>
        <strain evidence="1">BCRC 34381</strain>
    </source>
</reference>
<proteinExistence type="predicted"/>
<evidence type="ECO:0000313" key="2">
    <source>
        <dbReference type="Proteomes" id="UP001143981"/>
    </source>
</evidence>
<dbReference type="AlphaFoldDB" id="A0A9W7Y869"/>
<accession>A0A9W7Y869</accession>
<comment type="caution">
    <text evidence="1">The sequence shown here is derived from an EMBL/GenBank/DDBJ whole genome shotgun (WGS) entry which is preliminary data.</text>
</comment>
<dbReference type="Proteomes" id="UP001143981">
    <property type="component" value="Unassembled WGS sequence"/>
</dbReference>
<sequence length="367" mass="40814">MPGPGDSDSTDTGVVEEVYRPSYIGIHTRDESTRVLYVTSGVEEAVGYRAEALINTRAIDFIMDQYDVSDLPWLYESKKKGNATDKDDDDDDETDMANAYVMYFNIKTADGTPILQRTTAFKCDNCVVYIGVFYPEVPYHDRHELEVRMLDGTMKQLNVTQRRKEHIVAQGNRPLVHQRRAPLYYSRSRRVKAAFVLENLSGADAEMDEAEGRLAGPTISFVTGSVSRLVDADTSDLMKAPFLKLVAPEDVLHASRFLDRLSRSTDVMFETFSLLQYPPVVAGDVAVADEDNLRVVVECLGASSQDGVVLLASKLHTVTAPKRDTMGNYIHSRVHEIDNEGGYISLAELISSDPDTSDAPDAWSQLL</sequence>
<name>A0A9W7Y869_9FUNG</name>
<dbReference type="EMBL" id="JANBOI010001861">
    <property type="protein sequence ID" value="KAJ1725975.1"/>
    <property type="molecule type" value="Genomic_DNA"/>
</dbReference>
<gene>
    <name evidence="1" type="ORF">LPJ61_005508</name>
</gene>
<keyword evidence="2" id="KW-1185">Reference proteome</keyword>
<evidence type="ECO:0000313" key="1">
    <source>
        <dbReference type="EMBL" id="KAJ1725975.1"/>
    </source>
</evidence>
<organism evidence="1 2">
    <name type="scientific">Coemansia biformis</name>
    <dbReference type="NCBI Taxonomy" id="1286918"/>
    <lineage>
        <taxon>Eukaryota</taxon>
        <taxon>Fungi</taxon>
        <taxon>Fungi incertae sedis</taxon>
        <taxon>Zoopagomycota</taxon>
        <taxon>Kickxellomycotina</taxon>
        <taxon>Kickxellomycetes</taxon>
        <taxon>Kickxellales</taxon>
        <taxon>Kickxellaceae</taxon>
        <taxon>Coemansia</taxon>
    </lineage>
</organism>
<protein>
    <recommendedName>
        <fullName evidence="3">PAS domain-containing protein</fullName>
    </recommendedName>
</protein>